<evidence type="ECO:0000256" key="4">
    <source>
        <dbReference type="SAM" id="MobiDB-lite"/>
    </source>
</evidence>
<dbReference type="SMART" id="SM00895">
    <property type="entry name" value="FCD"/>
    <property type="match status" value="1"/>
</dbReference>
<dbReference type="SUPFAM" id="SSF48008">
    <property type="entry name" value="GntR ligand-binding domain-like"/>
    <property type="match status" value="1"/>
</dbReference>
<sequence length="276" mass="29458">MTLQPSNDATHLPPEAQASRKSRHDSIVAELGVGIVSGEFPSGTTLPPEAILLDRFGVSRSALREAIRVLSAKGLVVSRQRTGVVVRPASQWHLLDPDVLAWLVASQPQAEFLRNLLDVRRVIEPGTAALAALAATQDELTGIRDAYERMEAAVDSPGAGLEPDVDFHRRIAEATHNPLLAHIGSMLSLALRESIQVSNQAPNTHVLSLPRHKAVLTALEHRDALAARQAVLVLLDMTTADLAQALHLDMSGELGAEAETPAAAPAARSRMARSLG</sequence>
<dbReference type="Pfam" id="PF07729">
    <property type="entry name" value="FCD"/>
    <property type="match status" value="1"/>
</dbReference>
<dbReference type="PRINTS" id="PR00035">
    <property type="entry name" value="HTHGNTR"/>
</dbReference>
<keyword evidence="7" id="KW-1185">Reference proteome</keyword>
<dbReference type="SUPFAM" id="SSF46785">
    <property type="entry name" value="Winged helix' DNA-binding domain"/>
    <property type="match status" value="1"/>
</dbReference>
<dbReference type="InterPro" id="IPR011711">
    <property type="entry name" value="GntR_C"/>
</dbReference>
<evidence type="ECO:0000256" key="2">
    <source>
        <dbReference type="ARBA" id="ARBA00023125"/>
    </source>
</evidence>
<dbReference type="RefSeq" id="WP_347704835.1">
    <property type="nucleotide sequence ID" value="NZ_JBDPZD010000002.1"/>
</dbReference>
<evidence type="ECO:0000259" key="5">
    <source>
        <dbReference type="PROSITE" id="PS50949"/>
    </source>
</evidence>
<dbReference type="Gene3D" id="1.20.120.530">
    <property type="entry name" value="GntR ligand-binding domain-like"/>
    <property type="match status" value="1"/>
</dbReference>
<dbReference type="InterPro" id="IPR000524">
    <property type="entry name" value="Tscrpt_reg_HTH_GntR"/>
</dbReference>
<dbReference type="PANTHER" id="PTHR43537:SF44">
    <property type="entry name" value="GNTR FAMILY REGULATORY PROTEIN"/>
    <property type="match status" value="1"/>
</dbReference>
<dbReference type="EMBL" id="JBDPZD010000002">
    <property type="protein sequence ID" value="MEO3692030.1"/>
    <property type="molecule type" value="Genomic_DNA"/>
</dbReference>
<proteinExistence type="predicted"/>
<dbReference type="InterPro" id="IPR036388">
    <property type="entry name" value="WH-like_DNA-bd_sf"/>
</dbReference>
<accession>A0ABV0G2V5</accession>
<dbReference type="Proteomes" id="UP001495147">
    <property type="component" value="Unassembled WGS sequence"/>
</dbReference>
<dbReference type="InterPro" id="IPR008920">
    <property type="entry name" value="TF_FadR/GntR_C"/>
</dbReference>
<reference evidence="6 7" key="1">
    <citation type="submission" date="2024-05" db="EMBL/GenBank/DDBJ databases">
        <title>Roseateles sp. DJS-2-20 16S ribosomal RNA gene Genome sequencing and assembly.</title>
        <authorList>
            <person name="Woo H."/>
        </authorList>
    </citation>
    <scope>NUCLEOTIDE SEQUENCE [LARGE SCALE GENOMIC DNA]</scope>
    <source>
        <strain evidence="6 7">DJS-2-20</strain>
    </source>
</reference>
<evidence type="ECO:0000313" key="6">
    <source>
        <dbReference type="EMBL" id="MEO3692030.1"/>
    </source>
</evidence>
<keyword evidence="3" id="KW-0804">Transcription</keyword>
<dbReference type="SMART" id="SM00345">
    <property type="entry name" value="HTH_GNTR"/>
    <property type="match status" value="1"/>
</dbReference>
<dbReference type="InterPro" id="IPR036390">
    <property type="entry name" value="WH_DNA-bd_sf"/>
</dbReference>
<dbReference type="Pfam" id="PF00392">
    <property type="entry name" value="GntR"/>
    <property type="match status" value="1"/>
</dbReference>
<feature type="domain" description="HTH gntR-type" evidence="5">
    <location>
        <begin position="21"/>
        <end position="89"/>
    </location>
</feature>
<protein>
    <submittedName>
        <fullName evidence="6">FadR/GntR family transcriptional regulator</fullName>
    </submittedName>
</protein>
<dbReference type="Gene3D" id="1.10.10.10">
    <property type="entry name" value="Winged helix-like DNA-binding domain superfamily/Winged helix DNA-binding domain"/>
    <property type="match status" value="1"/>
</dbReference>
<gene>
    <name evidence="6" type="ORF">ABDJ85_11155</name>
</gene>
<keyword evidence="2" id="KW-0238">DNA-binding</keyword>
<evidence type="ECO:0000313" key="7">
    <source>
        <dbReference type="Proteomes" id="UP001495147"/>
    </source>
</evidence>
<dbReference type="PROSITE" id="PS50949">
    <property type="entry name" value="HTH_GNTR"/>
    <property type="match status" value="1"/>
</dbReference>
<evidence type="ECO:0000256" key="3">
    <source>
        <dbReference type="ARBA" id="ARBA00023163"/>
    </source>
</evidence>
<evidence type="ECO:0000256" key="1">
    <source>
        <dbReference type="ARBA" id="ARBA00023015"/>
    </source>
</evidence>
<dbReference type="CDD" id="cd07377">
    <property type="entry name" value="WHTH_GntR"/>
    <property type="match status" value="1"/>
</dbReference>
<dbReference type="PANTHER" id="PTHR43537">
    <property type="entry name" value="TRANSCRIPTIONAL REGULATOR, GNTR FAMILY"/>
    <property type="match status" value="1"/>
</dbReference>
<name>A0ABV0G2V5_9BURK</name>
<feature type="region of interest" description="Disordered" evidence="4">
    <location>
        <begin position="1"/>
        <end position="23"/>
    </location>
</feature>
<organism evidence="6 7">
    <name type="scientific">Roseateles paludis</name>
    <dbReference type="NCBI Taxonomy" id="3145238"/>
    <lineage>
        <taxon>Bacteria</taxon>
        <taxon>Pseudomonadati</taxon>
        <taxon>Pseudomonadota</taxon>
        <taxon>Betaproteobacteria</taxon>
        <taxon>Burkholderiales</taxon>
        <taxon>Sphaerotilaceae</taxon>
        <taxon>Roseateles</taxon>
    </lineage>
</organism>
<keyword evidence="1" id="KW-0805">Transcription regulation</keyword>
<comment type="caution">
    <text evidence="6">The sequence shown here is derived from an EMBL/GenBank/DDBJ whole genome shotgun (WGS) entry which is preliminary data.</text>
</comment>